<dbReference type="SUPFAM" id="SSF50249">
    <property type="entry name" value="Nucleic acid-binding proteins"/>
    <property type="match status" value="1"/>
</dbReference>
<keyword evidence="1 2" id="KW-0238">DNA-binding</keyword>
<organism evidence="5 6">
    <name type="scientific">Granulimonas faecalis</name>
    <dbReference type="NCBI Taxonomy" id="2894155"/>
    <lineage>
        <taxon>Bacteria</taxon>
        <taxon>Bacillati</taxon>
        <taxon>Actinomycetota</taxon>
        <taxon>Coriobacteriia</taxon>
        <taxon>Coriobacteriales</taxon>
        <taxon>Kribbibacteriaceae</taxon>
        <taxon>Granulimonas</taxon>
    </lineage>
</organism>
<dbReference type="HAMAP" id="MF_00984">
    <property type="entry name" value="SSB"/>
    <property type="match status" value="1"/>
</dbReference>
<feature type="region of interest" description="Disordered" evidence="4">
    <location>
        <begin position="110"/>
        <end position="174"/>
    </location>
</feature>
<dbReference type="PROSITE" id="PS50935">
    <property type="entry name" value="SSB"/>
    <property type="match status" value="1"/>
</dbReference>
<accession>A0AAV5B3R2</accession>
<comment type="subunit">
    <text evidence="2">Homotetramer.</text>
</comment>
<sequence length="174" mass="18794">MSVNRVIITGNLTRDGELAATQSGSSVLRLGVAVNDRWRNPQTDQWEDRPNYIDCVMFGNRAQSISRFLTKGTKVAVEGRLRWSQWVDRDTQKNRSKVEVVVDDIEFMGPRREASGGGAPGTPAPQAPQAPTFQTPPAPVPPQAPAGPAFQVPPAPPVVPPGAPQGVYDDVVPF</sequence>
<comment type="caution">
    <text evidence="5">The sequence shown here is derived from an EMBL/GenBank/DDBJ whole genome shotgun (WGS) entry which is preliminary data.</text>
</comment>
<keyword evidence="6" id="KW-1185">Reference proteome</keyword>
<dbReference type="GO" id="GO:0009295">
    <property type="term" value="C:nucleoid"/>
    <property type="evidence" value="ECO:0007669"/>
    <property type="project" value="TreeGrafter"/>
</dbReference>
<name>A0AAV5B3R2_9ACTN</name>
<dbReference type="Gene3D" id="2.40.50.140">
    <property type="entry name" value="Nucleic acid-binding proteins"/>
    <property type="match status" value="1"/>
</dbReference>
<dbReference type="InterPro" id="IPR000424">
    <property type="entry name" value="Primosome_PriB/ssb"/>
</dbReference>
<dbReference type="GO" id="GO:0006260">
    <property type="term" value="P:DNA replication"/>
    <property type="evidence" value="ECO:0007669"/>
    <property type="project" value="InterPro"/>
</dbReference>
<dbReference type="NCBIfam" id="TIGR00621">
    <property type="entry name" value="ssb"/>
    <property type="match status" value="1"/>
</dbReference>
<dbReference type="RefSeq" id="WP_265591098.1">
    <property type="nucleotide sequence ID" value="NZ_BQKC01000002.1"/>
</dbReference>
<dbReference type="Pfam" id="PF00436">
    <property type="entry name" value="SSB"/>
    <property type="match status" value="1"/>
</dbReference>
<dbReference type="InterPro" id="IPR012340">
    <property type="entry name" value="NA-bd_OB-fold"/>
</dbReference>
<dbReference type="EMBL" id="BQKC01000002">
    <property type="protein sequence ID" value="GJM56210.1"/>
    <property type="molecule type" value="Genomic_DNA"/>
</dbReference>
<evidence type="ECO:0000256" key="3">
    <source>
        <dbReference type="RuleBase" id="RU000524"/>
    </source>
</evidence>
<proteinExistence type="inferred from homology"/>
<dbReference type="InterPro" id="IPR011344">
    <property type="entry name" value="ssDNA-bd"/>
</dbReference>
<evidence type="ECO:0000313" key="6">
    <source>
        <dbReference type="Proteomes" id="UP001055025"/>
    </source>
</evidence>
<protein>
    <recommendedName>
        <fullName evidence="2 3">Single-stranded DNA-binding protein</fullName>
        <shortName evidence="2">SSB</shortName>
    </recommendedName>
</protein>
<dbReference type="GO" id="GO:0003697">
    <property type="term" value="F:single-stranded DNA binding"/>
    <property type="evidence" value="ECO:0007669"/>
    <property type="project" value="UniProtKB-UniRule"/>
</dbReference>
<dbReference type="CDD" id="cd04496">
    <property type="entry name" value="SSB_OBF"/>
    <property type="match status" value="1"/>
</dbReference>
<feature type="compositionally biased region" description="Pro residues" evidence="4">
    <location>
        <begin position="122"/>
        <end position="163"/>
    </location>
</feature>
<evidence type="ECO:0000313" key="5">
    <source>
        <dbReference type="EMBL" id="GJM56210.1"/>
    </source>
</evidence>
<gene>
    <name evidence="5" type="ORF">ATOP_18650</name>
</gene>
<comment type="caution">
    <text evidence="2">Lacks conserved residue(s) required for the propagation of feature annotation.</text>
</comment>
<evidence type="ECO:0000256" key="1">
    <source>
        <dbReference type="ARBA" id="ARBA00023125"/>
    </source>
</evidence>
<evidence type="ECO:0000256" key="2">
    <source>
        <dbReference type="HAMAP-Rule" id="MF_00984"/>
    </source>
</evidence>
<reference evidence="5" key="1">
    <citation type="journal article" date="2022" name="Int. J. Syst. Evol. Microbiol.">
        <title>Granulimonas faecalis gen. nov., sp. nov., and Leptogranulimonas caecicola gen. nov., sp. nov., novel lactate-producing Atopobiaceae bacteria isolated from mouse intestines, and an emended description of the family Atopobiaceae.</title>
        <authorList>
            <person name="Morinaga K."/>
            <person name="Kusada H."/>
            <person name="Sakamoto S."/>
            <person name="Murakami T."/>
            <person name="Toyoda A."/>
            <person name="Mori H."/>
            <person name="Meng X.Y."/>
            <person name="Takashino M."/>
            <person name="Murotomi K."/>
            <person name="Tamaki H."/>
        </authorList>
    </citation>
    <scope>NUCLEOTIDE SEQUENCE</scope>
    <source>
        <strain evidence="5">OPF53</strain>
    </source>
</reference>
<dbReference type="AlphaFoldDB" id="A0AAV5B3R2"/>
<dbReference type="PANTHER" id="PTHR10302:SF0">
    <property type="entry name" value="SINGLE-STRANDED DNA-BINDING PROTEIN, MITOCHONDRIAL"/>
    <property type="match status" value="1"/>
</dbReference>
<dbReference type="Proteomes" id="UP001055025">
    <property type="component" value="Unassembled WGS sequence"/>
</dbReference>
<dbReference type="PANTHER" id="PTHR10302">
    <property type="entry name" value="SINGLE-STRANDED DNA-BINDING PROTEIN"/>
    <property type="match status" value="1"/>
</dbReference>
<evidence type="ECO:0000256" key="4">
    <source>
        <dbReference type="SAM" id="MobiDB-lite"/>
    </source>
</evidence>